<sequence>MTSPTGPTQSRVPKACDPCNRRKVRCNGQQRCQQCLHLDLLCTYTENRLSRSRKHSLRRGAVISKYKNSSNNDTISKTTLTPLLSPPLAPKPSPSSLSRSSTYFESLLPDYMSYVYPFSPIITDSEVRQSIQKMDTEREHAAFIYAFTAVTLDLTRSSHSNCAKPASGPTSAPNSTQITDLMRQSVESQQPLVIGCRPSILRATTSIFIQMCAMSLGHYDLGFFYLREAISMIHMLRISDKTAQSALSRPERARRQRLYWQCFIHERFMSIVYFTPVTLPPHSQYPEEDETVEAGIQQGWTQVIKTFCMLDAAFISLWIGDRSQVSAEWVEGKHKELDDGVWEVEVSALSELQQADLVVTRQWMRTLLWQMAMSNCLLSSHASCPSLELEMPLRLSVQLRRFLTKISQNVIRVHGSAMISKLLEIVNTIADVVIHVPQATEEEIRCRIDDIVFLQGIVLSFHNLQVMPKDILLDKFRLIRGRFPHIEVAMQLAI</sequence>
<organism evidence="8 9">
    <name type="scientific">Penicillium bovifimosum</name>
    <dbReference type="NCBI Taxonomy" id="126998"/>
    <lineage>
        <taxon>Eukaryota</taxon>
        <taxon>Fungi</taxon>
        <taxon>Dikarya</taxon>
        <taxon>Ascomycota</taxon>
        <taxon>Pezizomycotina</taxon>
        <taxon>Eurotiomycetes</taxon>
        <taxon>Eurotiomycetidae</taxon>
        <taxon>Eurotiales</taxon>
        <taxon>Aspergillaceae</taxon>
        <taxon>Penicillium</taxon>
    </lineage>
</organism>
<evidence type="ECO:0000256" key="2">
    <source>
        <dbReference type="ARBA" id="ARBA00023015"/>
    </source>
</evidence>
<feature type="compositionally biased region" description="Pro residues" evidence="6">
    <location>
        <begin position="84"/>
        <end position="93"/>
    </location>
</feature>
<dbReference type="GO" id="GO:0003677">
    <property type="term" value="F:DNA binding"/>
    <property type="evidence" value="ECO:0007669"/>
    <property type="project" value="UniProtKB-KW"/>
</dbReference>
<name>A0A9W9L4Y7_9EURO</name>
<dbReference type="GeneID" id="81403645"/>
<keyword evidence="1" id="KW-0479">Metal-binding</keyword>
<proteinExistence type="predicted"/>
<dbReference type="Pfam" id="PF04082">
    <property type="entry name" value="Fungal_trans"/>
    <property type="match status" value="1"/>
</dbReference>
<dbReference type="CDD" id="cd12148">
    <property type="entry name" value="fungal_TF_MHR"/>
    <property type="match status" value="1"/>
</dbReference>
<dbReference type="PANTHER" id="PTHR31668">
    <property type="entry name" value="GLUCOSE TRANSPORT TRANSCRIPTION REGULATOR RGT1-RELATED-RELATED"/>
    <property type="match status" value="1"/>
</dbReference>
<keyword evidence="4" id="KW-0804">Transcription</keyword>
<feature type="domain" description="Zn(2)-C6 fungal-type" evidence="7">
    <location>
        <begin position="15"/>
        <end position="44"/>
    </location>
</feature>
<evidence type="ECO:0000256" key="5">
    <source>
        <dbReference type="ARBA" id="ARBA00023242"/>
    </source>
</evidence>
<gene>
    <name evidence="8" type="ORF">N7515_003731</name>
</gene>
<dbReference type="InterPro" id="IPR050797">
    <property type="entry name" value="Carb_Metab_Trans_Reg"/>
</dbReference>
<evidence type="ECO:0000256" key="3">
    <source>
        <dbReference type="ARBA" id="ARBA00023125"/>
    </source>
</evidence>
<reference evidence="8" key="1">
    <citation type="submission" date="2022-11" db="EMBL/GenBank/DDBJ databases">
        <authorList>
            <person name="Petersen C."/>
        </authorList>
    </citation>
    <scope>NUCLEOTIDE SEQUENCE</scope>
    <source>
        <strain evidence="8">IBT 22155</strain>
    </source>
</reference>
<keyword evidence="9" id="KW-1185">Reference proteome</keyword>
<dbReference type="InterPro" id="IPR007219">
    <property type="entry name" value="XnlR_reg_dom"/>
</dbReference>
<keyword evidence="3" id="KW-0238">DNA-binding</keyword>
<dbReference type="PANTHER" id="PTHR31668:SF24">
    <property type="entry name" value="TRANSCRIPTION FACTOR, PUTATIVE-RELATED"/>
    <property type="match status" value="1"/>
</dbReference>
<dbReference type="Proteomes" id="UP001149079">
    <property type="component" value="Unassembled WGS sequence"/>
</dbReference>
<dbReference type="InterPro" id="IPR036864">
    <property type="entry name" value="Zn2-C6_fun-type_DNA-bd_sf"/>
</dbReference>
<protein>
    <recommendedName>
        <fullName evidence="7">Zn(2)-C6 fungal-type domain-containing protein</fullName>
    </recommendedName>
</protein>
<evidence type="ECO:0000256" key="4">
    <source>
        <dbReference type="ARBA" id="ARBA00023163"/>
    </source>
</evidence>
<evidence type="ECO:0000313" key="9">
    <source>
        <dbReference type="Proteomes" id="UP001149079"/>
    </source>
</evidence>
<keyword evidence="2" id="KW-0805">Transcription regulation</keyword>
<dbReference type="GO" id="GO:0000981">
    <property type="term" value="F:DNA-binding transcription factor activity, RNA polymerase II-specific"/>
    <property type="evidence" value="ECO:0007669"/>
    <property type="project" value="InterPro"/>
</dbReference>
<dbReference type="GO" id="GO:0006351">
    <property type="term" value="P:DNA-templated transcription"/>
    <property type="evidence" value="ECO:0007669"/>
    <property type="project" value="InterPro"/>
</dbReference>
<dbReference type="InterPro" id="IPR001138">
    <property type="entry name" value="Zn2Cys6_DnaBD"/>
</dbReference>
<evidence type="ECO:0000256" key="1">
    <source>
        <dbReference type="ARBA" id="ARBA00022723"/>
    </source>
</evidence>
<dbReference type="RefSeq" id="XP_056523532.1">
    <property type="nucleotide sequence ID" value="XM_056664475.1"/>
</dbReference>
<dbReference type="GO" id="GO:0008270">
    <property type="term" value="F:zinc ion binding"/>
    <property type="evidence" value="ECO:0007669"/>
    <property type="project" value="InterPro"/>
</dbReference>
<evidence type="ECO:0000256" key="6">
    <source>
        <dbReference type="SAM" id="MobiDB-lite"/>
    </source>
</evidence>
<dbReference type="SMART" id="SM00066">
    <property type="entry name" value="GAL4"/>
    <property type="match status" value="1"/>
</dbReference>
<feature type="compositionally biased region" description="Low complexity" evidence="6">
    <location>
        <begin position="74"/>
        <end position="83"/>
    </location>
</feature>
<dbReference type="PROSITE" id="PS50048">
    <property type="entry name" value="ZN2_CY6_FUNGAL_2"/>
    <property type="match status" value="1"/>
</dbReference>
<dbReference type="OrthoDB" id="2740448at2759"/>
<keyword evidence="5" id="KW-0539">Nucleus</keyword>
<dbReference type="AlphaFoldDB" id="A0A9W9L4Y7"/>
<evidence type="ECO:0000259" key="7">
    <source>
        <dbReference type="PROSITE" id="PS50048"/>
    </source>
</evidence>
<comment type="caution">
    <text evidence="8">The sequence shown here is derived from an EMBL/GenBank/DDBJ whole genome shotgun (WGS) entry which is preliminary data.</text>
</comment>
<evidence type="ECO:0000313" key="8">
    <source>
        <dbReference type="EMBL" id="KAJ5138883.1"/>
    </source>
</evidence>
<dbReference type="SUPFAM" id="SSF57701">
    <property type="entry name" value="Zn2/Cys6 DNA-binding domain"/>
    <property type="match status" value="1"/>
</dbReference>
<feature type="region of interest" description="Disordered" evidence="6">
    <location>
        <begin position="68"/>
        <end position="99"/>
    </location>
</feature>
<reference evidence="8" key="2">
    <citation type="journal article" date="2023" name="IMA Fungus">
        <title>Comparative genomic study of the Penicillium genus elucidates a diverse pangenome and 15 lateral gene transfer events.</title>
        <authorList>
            <person name="Petersen C."/>
            <person name="Sorensen T."/>
            <person name="Nielsen M.R."/>
            <person name="Sondergaard T.E."/>
            <person name="Sorensen J.L."/>
            <person name="Fitzpatrick D.A."/>
            <person name="Frisvad J.C."/>
            <person name="Nielsen K.L."/>
        </authorList>
    </citation>
    <scope>NUCLEOTIDE SEQUENCE</scope>
    <source>
        <strain evidence="8">IBT 22155</strain>
    </source>
</reference>
<dbReference type="Gene3D" id="4.10.240.10">
    <property type="entry name" value="Zn(2)-C6 fungal-type DNA-binding domain"/>
    <property type="match status" value="1"/>
</dbReference>
<dbReference type="EMBL" id="JAPQKL010000003">
    <property type="protein sequence ID" value="KAJ5138883.1"/>
    <property type="molecule type" value="Genomic_DNA"/>
</dbReference>
<dbReference type="Pfam" id="PF00172">
    <property type="entry name" value="Zn_clus"/>
    <property type="match status" value="1"/>
</dbReference>
<dbReference type="CDD" id="cd00067">
    <property type="entry name" value="GAL4"/>
    <property type="match status" value="1"/>
</dbReference>
<accession>A0A9W9L4Y7</accession>